<evidence type="ECO:0000259" key="3">
    <source>
        <dbReference type="Pfam" id="PF04536"/>
    </source>
</evidence>
<keyword evidence="1" id="KW-1133">Transmembrane helix</keyword>
<evidence type="ECO:0000256" key="1">
    <source>
        <dbReference type="SAM" id="Phobius"/>
    </source>
</evidence>
<reference evidence="4" key="1">
    <citation type="submission" date="2020-04" db="EMBL/GenBank/DDBJ databases">
        <title>Deep metagenomics examines the oral microbiome during advanced dental caries in children, revealing novel taxa and co-occurrences with host molecules.</title>
        <authorList>
            <person name="Baker J.L."/>
            <person name="Morton J.T."/>
            <person name="Dinis M."/>
            <person name="Alvarez R."/>
            <person name="Tran N.C."/>
            <person name="Knight R."/>
            <person name="Edlund A."/>
        </authorList>
    </citation>
    <scope>NUCLEOTIDE SEQUENCE</scope>
    <source>
        <strain evidence="4">JCVI_25_bin.9</strain>
    </source>
</reference>
<evidence type="ECO:0000313" key="5">
    <source>
        <dbReference type="Proteomes" id="UP000757461"/>
    </source>
</evidence>
<dbReference type="Pfam" id="PF04536">
    <property type="entry name" value="TPM_phosphatase"/>
    <property type="match status" value="1"/>
</dbReference>
<keyword evidence="1" id="KW-0472">Membrane</keyword>
<proteinExistence type="predicted"/>
<organism evidence="4 5">
    <name type="scientific">Prevotella histicola</name>
    <dbReference type="NCBI Taxonomy" id="470565"/>
    <lineage>
        <taxon>Bacteria</taxon>
        <taxon>Pseudomonadati</taxon>
        <taxon>Bacteroidota</taxon>
        <taxon>Bacteroidia</taxon>
        <taxon>Bacteroidales</taxon>
        <taxon>Prevotellaceae</taxon>
        <taxon>Prevotella</taxon>
    </lineage>
</organism>
<keyword evidence="2" id="KW-0732">Signal</keyword>
<feature type="domain" description="TPM" evidence="3">
    <location>
        <begin position="42"/>
        <end position="164"/>
    </location>
</feature>
<dbReference type="PANTHER" id="PTHR30373:SF2">
    <property type="entry name" value="UPF0603 PROTEIN YGCG"/>
    <property type="match status" value="1"/>
</dbReference>
<evidence type="ECO:0000313" key="4">
    <source>
        <dbReference type="EMBL" id="MBF1415831.1"/>
    </source>
</evidence>
<comment type="caution">
    <text evidence="4">The sequence shown here is derived from an EMBL/GenBank/DDBJ whole genome shotgun (WGS) entry which is preliminary data.</text>
</comment>
<dbReference type="InterPro" id="IPR007621">
    <property type="entry name" value="TPM_dom"/>
</dbReference>
<feature type="signal peptide" evidence="2">
    <location>
        <begin position="1"/>
        <end position="22"/>
    </location>
</feature>
<gene>
    <name evidence="4" type="ORF">HXN33_09665</name>
</gene>
<sequence length="261" mass="28084">MNKILFAFYTFLFSVFTLQVAAMDWDADNIPMVHLQDSKRYVCDPDGIMSPAMRDSTDSYLGRLEKEAGIQTVFVIVSHVKNGDAFRVAEDIGNKYGVGDRKTRRGLVVVVAVDDKKYFIAPGNGLEGDLTDVDCDDIAQACIVRNMRAGDVDEAMLSTAKAVYNKFKTGKTGIEGVSDDGPHDVVIVILFLVVFFWIVWAKINHDDDNHRGGNNGRGRDRFGGVPFIFWGNPGSTGGSGFSGGGSFGGGSFGGGGSGGGW</sequence>
<evidence type="ECO:0000256" key="2">
    <source>
        <dbReference type="SAM" id="SignalP"/>
    </source>
</evidence>
<feature type="chain" id="PRO_5037803446" evidence="2">
    <location>
        <begin position="23"/>
        <end position="261"/>
    </location>
</feature>
<dbReference type="EMBL" id="JABZSQ010000233">
    <property type="protein sequence ID" value="MBF1415831.1"/>
    <property type="molecule type" value="Genomic_DNA"/>
</dbReference>
<dbReference type="RefSeq" id="WP_219497190.1">
    <property type="nucleotide sequence ID" value="NZ_JAHXCH010000015.1"/>
</dbReference>
<dbReference type="PANTHER" id="PTHR30373">
    <property type="entry name" value="UPF0603 PROTEIN YGCG"/>
    <property type="match status" value="1"/>
</dbReference>
<protein>
    <submittedName>
        <fullName evidence="4">TPM domain-containing protein</fullName>
    </submittedName>
</protein>
<dbReference type="Proteomes" id="UP000757461">
    <property type="component" value="Unassembled WGS sequence"/>
</dbReference>
<dbReference type="AlphaFoldDB" id="A0A930N5J3"/>
<keyword evidence="1" id="KW-0812">Transmembrane</keyword>
<feature type="transmembrane region" description="Helical" evidence="1">
    <location>
        <begin position="185"/>
        <end position="203"/>
    </location>
</feature>
<name>A0A930N5J3_9BACT</name>
<accession>A0A930N5J3</accession>